<organism evidence="5 6">
    <name type="scientific">Hephaestia caeni</name>
    <dbReference type="NCBI Taxonomy" id="645617"/>
    <lineage>
        <taxon>Bacteria</taxon>
        <taxon>Pseudomonadati</taxon>
        <taxon>Pseudomonadota</taxon>
        <taxon>Alphaproteobacteria</taxon>
        <taxon>Sphingomonadales</taxon>
        <taxon>Sphingomonadaceae</taxon>
        <taxon>Hephaestia</taxon>
    </lineage>
</organism>
<dbReference type="GO" id="GO:0003700">
    <property type="term" value="F:DNA-binding transcription factor activity"/>
    <property type="evidence" value="ECO:0007669"/>
    <property type="project" value="TreeGrafter"/>
</dbReference>
<dbReference type="AlphaFoldDB" id="A0A397PCH7"/>
<dbReference type="InterPro" id="IPR000843">
    <property type="entry name" value="HTH_LacI"/>
</dbReference>
<keyword evidence="3" id="KW-0804">Transcription</keyword>
<gene>
    <name evidence="5" type="ORF">DFR49_1216</name>
</gene>
<evidence type="ECO:0000259" key="4">
    <source>
        <dbReference type="PROSITE" id="PS50932"/>
    </source>
</evidence>
<dbReference type="SUPFAM" id="SSF53822">
    <property type="entry name" value="Periplasmic binding protein-like I"/>
    <property type="match status" value="1"/>
</dbReference>
<dbReference type="PANTHER" id="PTHR30146">
    <property type="entry name" value="LACI-RELATED TRANSCRIPTIONAL REPRESSOR"/>
    <property type="match status" value="1"/>
</dbReference>
<dbReference type="CDD" id="cd01392">
    <property type="entry name" value="HTH_LacI"/>
    <property type="match status" value="1"/>
</dbReference>
<dbReference type="GO" id="GO:0000976">
    <property type="term" value="F:transcription cis-regulatory region binding"/>
    <property type="evidence" value="ECO:0007669"/>
    <property type="project" value="TreeGrafter"/>
</dbReference>
<dbReference type="RefSeq" id="WP_119034751.1">
    <property type="nucleotide sequence ID" value="NZ_QXDC01000002.1"/>
</dbReference>
<dbReference type="CDD" id="cd06295">
    <property type="entry name" value="PBP1_CelR"/>
    <property type="match status" value="1"/>
</dbReference>
<accession>A0A397PCH7</accession>
<sequence>MSIDKPTSFDIAALAGVSQPTVSRALRGDRTVSEATRKRVEAIARQLNYAVDKNASALRRGQSNTLALLFFEDPSPDGSAINPFFLSMLESILRTCAARRYDLLTSFQQLSSDWHMDYEDSRKADGIILLGYGDYELYRARLEQLIRQGTHFVRWGAVNGDSIGTTIGCDNVAGGRDAAQHLIAHGRTRIAFLGDVSGHYPELRDRYRGLCAVQAQHGLPVDPAFQVDALTIEDSGYEAARRLLDRDLAFDAIFAASDMIAIGALRALDEAGLVVPDDVAVIGFDDLPAASLSHPPLTTVAQDYHRAGEMLVDTLIRQINRKPTDTMLLPPRLVVRRST</sequence>
<dbReference type="InterPro" id="IPR028082">
    <property type="entry name" value="Peripla_BP_I"/>
</dbReference>
<name>A0A397PCH7_9SPHN</name>
<keyword evidence="2" id="KW-0238">DNA-binding</keyword>
<dbReference type="SUPFAM" id="SSF47413">
    <property type="entry name" value="lambda repressor-like DNA-binding domains"/>
    <property type="match status" value="1"/>
</dbReference>
<dbReference type="PROSITE" id="PS50932">
    <property type="entry name" value="HTH_LACI_2"/>
    <property type="match status" value="1"/>
</dbReference>
<dbReference type="Pfam" id="PF00356">
    <property type="entry name" value="LacI"/>
    <property type="match status" value="1"/>
</dbReference>
<evidence type="ECO:0000313" key="5">
    <source>
        <dbReference type="EMBL" id="RIA46668.1"/>
    </source>
</evidence>
<evidence type="ECO:0000256" key="3">
    <source>
        <dbReference type="ARBA" id="ARBA00023163"/>
    </source>
</evidence>
<keyword evidence="6" id="KW-1185">Reference proteome</keyword>
<proteinExistence type="predicted"/>
<dbReference type="Pfam" id="PF13377">
    <property type="entry name" value="Peripla_BP_3"/>
    <property type="match status" value="1"/>
</dbReference>
<protein>
    <submittedName>
        <fullName evidence="5">LacI family transcriptional regulator</fullName>
    </submittedName>
</protein>
<evidence type="ECO:0000313" key="6">
    <source>
        <dbReference type="Proteomes" id="UP000266568"/>
    </source>
</evidence>
<dbReference type="EMBL" id="QXDC01000002">
    <property type="protein sequence ID" value="RIA46668.1"/>
    <property type="molecule type" value="Genomic_DNA"/>
</dbReference>
<dbReference type="Proteomes" id="UP000266568">
    <property type="component" value="Unassembled WGS sequence"/>
</dbReference>
<keyword evidence="1" id="KW-0805">Transcription regulation</keyword>
<dbReference type="Gene3D" id="1.10.260.40">
    <property type="entry name" value="lambda repressor-like DNA-binding domains"/>
    <property type="match status" value="1"/>
</dbReference>
<evidence type="ECO:0000256" key="2">
    <source>
        <dbReference type="ARBA" id="ARBA00023125"/>
    </source>
</evidence>
<dbReference type="InterPro" id="IPR010982">
    <property type="entry name" value="Lambda_DNA-bd_dom_sf"/>
</dbReference>
<reference evidence="5 6" key="1">
    <citation type="submission" date="2018-08" db="EMBL/GenBank/DDBJ databases">
        <title>Genomic Encyclopedia of Type Strains, Phase IV (KMG-IV): sequencing the most valuable type-strain genomes for metagenomic binning, comparative biology and taxonomic classification.</title>
        <authorList>
            <person name="Goeker M."/>
        </authorList>
    </citation>
    <scope>NUCLEOTIDE SEQUENCE [LARGE SCALE GENOMIC DNA]</scope>
    <source>
        <strain evidence="5 6">DSM 25527</strain>
    </source>
</reference>
<evidence type="ECO:0000256" key="1">
    <source>
        <dbReference type="ARBA" id="ARBA00023015"/>
    </source>
</evidence>
<feature type="domain" description="HTH lacI-type" evidence="4">
    <location>
        <begin position="6"/>
        <end position="60"/>
    </location>
</feature>
<dbReference type="InterPro" id="IPR046335">
    <property type="entry name" value="LacI/GalR-like_sensor"/>
</dbReference>
<dbReference type="SMART" id="SM00354">
    <property type="entry name" value="HTH_LACI"/>
    <property type="match status" value="1"/>
</dbReference>
<dbReference type="Gene3D" id="3.40.50.2300">
    <property type="match status" value="2"/>
</dbReference>
<dbReference type="PANTHER" id="PTHR30146:SF120">
    <property type="entry name" value="ALANINE RACEMASE"/>
    <property type="match status" value="1"/>
</dbReference>
<dbReference type="OrthoDB" id="8433438at2"/>
<comment type="caution">
    <text evidence="5">The sequence shown here is derived from an EMBL/GenBank/DDBJ whole genome shotgun (WGS) entry which is preliminary data.</text>
</comment>